<gene>
    <name evidence="8" type="ORF">H4W81_000260</name>
</gene>
<keyword evidence="5 8" id="KW-0326">Glycosidase</keyword>
<dbReference type="SUPFAM" id="SSF74650">
    <property type="entry name" value="Galactose mutarotase-like"/>
    <property type="match status" value="1"/>
</dbReference>
<dbReference type="SMART" id="SM01038">
    <property type="entry name" value="Bgal_small_N"/>
    <property type="match status" value="1"/>
</dbReference>
<dbReference type="Pfam" id="PF02836">
    <property type="entry name" value="Glyco_hydro_2_C"/>
    <property type="match status" value="1"/>
</dbReference>
<dbReference type="Proteomes" id="UP000661607">
    <property type="component" value="Unassembled WGS sequence"/>
</dbReference>
<evidence type="ECO:0000256" key="6">
    <source>
        <dbReference type="ARBA" id="ARBA00032230"/>
    </source>
</evidence>
<dbReference type="Gene3D" id="3.20.20.80">
    <property type="entry name" value="Glycosidases"/>
    <property type="match status" value="1"/>
</dbReference>
<dbReference type="RefSeq" id="WP_192773096.1">
    <property type="nucleotide sequence ID" value="NZ_BAAASY010000019.1"/>
</dbReference>
<keyword evidence="9" id="KW-1185">Reference proteome</keyword>
<dbReference type="InterPro" id="IPR014718">
    <property type="entry name" value="GH-type_carb-bd"/>
</dbReference>
<dbReference type="Pfam" id="PF02929">
    <property type="entry name" value="Bgal_small_N"/>
    <property type="match status" value="1"/>
</dbReference>
<comment type="caution">
    <text evidence="8">The sequence shown here is derived from an EMBL/GenBank/DDBJ whole genome shotgun (WGS) entry which is preliminary data.</text>
</comment>
<dbReference type="Gene3D" id="2.60.120.260">
    <property type="entry name" value="Galactose-binding domain-like"/>
    <property type="match status" value="1"/>
</dbReference>
<dbReference type="InterPro" id="IPR013783">
    <property type="entry name" value="Ig-like_fold"/>
</dbReference>
<dbReference type="PANTHER" id="PTHR46323:SF2">
    <property type="entry name" value="BETA-GALACTOSIDASE"/>
    <property type="match status" value="1"/>
</dbReference>
<dbReference type="SUPFAM" id="SSF49785">
    <property type="entry name" value="Galactose-binding domain-like"/>
    <property type="match status" value="1"/>
</dbReference>
<dbReference type="EMBL" id="JADBEF010000001">
    <property type="protein sequence ID" value="MBE1557481.1"/>
    <property type="molecule type" value="Genomic_DNA"/>
</dbReference>
<dbReference type="SUPFAM" id="SSF51445">
    <property type="entry name" value="(Trans)glycosidases"/>
    <property type="match status" value="1"/>
</dbReference>
<dbReference type="Gene3D" id="2.70.98.10">
    <property type="match status" value="1"/>
</dbReference>
<dbReference type="InterPro" id="IPR006104">
    <property type="entry name" value="Glyco_hydro_2_N"/>
</dbReference>
<comment type="similarity">
    <text evidence="2">Belongs to the glycosyl hydrolase 2 family.</text>
</comment>
<feature type="domain" description="Beta galactosidase small chain/" evidence="7">
    <location>
        <begin position="739"/>
        <end position="998"/>
    </location>
</feature>
<evidence type="ECO:0000256" key="4">
    <source>
        <dbReference type="ARBA" id="ARBA00022801"/>
    </source>
</evidence>
<evidence type="ECO:0000259" key="7">
    <source>
        <dbReference type="SMART" id="SM01038"/>
    </source>
</evidence>
<dbReference type="Gene3D" id="2.60.40.10">
    <property type="entry name" value="Immunoglobulins"/>
    <property type="match status" value="2"/>
</dbReference>
<dbReference type="GO" id="GO:0004565">
    <property type="term" value="F:beta-galactosidase activity"/>
    <property type="evidence" value="ECO:0007669"/>
    <property type="project" value="UniProtKB-EC"/>
</dbReference>
<dbReference type="InterPro" id="IPR032312">
    <property type="entry name" value="LacZ_4"/>
</dbReference>
<dbReference type="EC" id="3.2.1.23" evidence="3"/>
<dbReference type="PROSITE" id="PS00719">
    <property type="entry name" value="GLYCOSYL_HYDROL_F2_1"/>
    <property type="match status" value="1"/>
</dbReference>
<dbReference type="PRINTS" id="PR00132">
    <property type="entry name" value="GLHYDRLASE2"/>
</dbReference>
<dbReference type="InterPro" id="IPR050347">
    <property type="entry name" value="Bact_Beta-galactosidase"/>
</dbReference>
<dbReference type="SUPFAM" id="SSF49303">
    <property type="entry name" value="beta-Galactosidase/glucuronidase domain"/>
    <property type="match status" value="2"/>
</dbReference>
<evidence type="ECO:0000256" key="2">
    <source>
        <dbReference type="ARBA" id="ARBA00007401"/>
    </source>
</evidence>
<comment type="catalytic activity">
    <reaction evidence="1">
        <text>Hydrolysis of terminal non-reducing beta-D-galactose residues in beta-D-galactosides.</text>
        <dbReference type="EC" id="3.2.1.23"/>
    </reaction>
</comment>
<sequence>MNLWNSPELIAVARERIGAVPRRERVDLGGEWDFELLGHPDEAPSGRWRPVTVPGAWTMQRVGDLPHYTNVQMPFRQYPPSTPARNPTGVHRRVFQADPGWAGRRVVLHVGAAESVLVVRLNGRDVGVSKDSRLAAEFDVTDHLRPGDNELVLTVVKWSDASFIEDQDQWWHAGLTGEVYLYATPVTYLADVHVVADYDPGTGDGTLTVTAELDSRDPATEATWRVRVRALGVAAEESIAMRRHRALPSEGTQIPPELAEVDLFGLYSGRAAGVPIPAPVAAAGEMIAAAMFPAPARRATVTIPGPGVASWNAERPVLHDVVIELLHDDGTVADAAMVRVGFRRVETAGRDLLVNGRRVWIHGVNRHDFDPRTGRTQTREEIAAELALLKRFNVNAIRTSHYPAHPELLDIADEYGFYVVDEANIEGHAYASTLCRDPRYLGAFADRVSRMVLRDRNHPSVIAWSLGNETGSGPNHDAVAAWARAFDPTRPVHYEGAISGDWYGGRSQTDIVCPMYPTVDALRAYGSDPRADRPLIMSEYQHAMGNSNGSLDEYWEVIRSTPGLQGGFVWELRDHGLDPDGDGRYRYGGDFGDQPNDGNFCLDGLLFPDGTPHPAMFELRHVFAPLRITGTGAGARKGLVEVRNERSFATLDDLRLAARVVTAAGAGPAVEVPLPPLAPGGGARVELPGALAVGDPDVLAVRFEVSTADNEPWAPAGTTLSVQQVVVSEPWTRPRPPGPAGDDRADVELDDEGLLAHPLLSAGPRLAFWRAMTDNDRSRFVRGRLAATGLDDVRRELVDVDGGRGRVAVRARYVSATGHVVEHEQTVTVEPGGRLRVDERVVVPAALTDIPRVGVQMATVPGFTEVAWVGDGPHECYPDRRSSALTGRWSARVAELAVPYIRPQENGGRTGVVHVELRRDDGAVVVLDADRPMQLNVAHVTTADLAAATHVWRLRQRQETIVHLDVAHRGLGTASVGPDLPSRYRVGPGSYSWTWWLGTATG</sequence>
<evidence type="ECO:0000313" key="9">
    <source>
        <dbReference type="Proteomes" id="UP000661607"/>
    </source>
</evidence>
<dbReference type="InterPro" id="IPR017853">
    <property type="entry name" value="GH"/>
</dbReference>
<dbReference type="InterPro" id="IPR006101">
    <property type="entry name" value="Glyco_hydro_2"/>
</dbReference>
<dbReference type="Pfam" id="PF02837">
    <property type="entry name" value="Glyco_hydro_2_N"/>
    <property type="match status" value="1"/>
</dbReference>
<dbReference type="Pfam" id="PF16353">
    <property type="entry name" value="LacZ_4"/>
    <property type="match status" value="1"/>
</dbReference>
<name>A0ABR9K644_9ACTN</name>
<dbReference type="InterPro" id="IPR011013">
    <property type="entry name" value="Gal_mutarotase_sf_dom"/>
</dbReference>
<evidence type="ECO:0000313" key="8">
    <source>
        <dbReference type="EMBL" id="MBE1557481.1"/>
    </source>
</evidence>
<evidence type="ECO:0000256" key="5">
    <source>
        <dbReference type="ARBA" id="ARBA00023295"/>
    </source>
</evidence>
<keyword evidence="4 8" id="KW-0378">Hydrolase</keyword>
<evidence type="ECO:0000256" key="3">
    <source>
        <dbReference type="ARBA" id="ARBA00012756"/>
    </source>
</evidence>
<accession>A0ABR9K644</accession>
<dbReference type="InterPro" id="IPR004199">
    <property type="entry name" value="B-gal_small/dom_5"/>
</dbReference>
<evidence type="ECO:0000256" key="1">
    <source>
        <dbReference type="ARBA" id="ARBA00001412"/>
    </source>
</evidence>
<organism evidence="8 9">
    <name type="scientific">Nonomuraea africana</name>
    <dbReference type="NCBI Taxonomy" id="46171"/>
    <lineage>
        <taxon>Bacteria</taxon>
        <taxon>Bacillati</taxon>
        <taxon>Actinomycetota</taxon>
        <taxon>Actinomycetes</taxon>
        <taxon>Streptosporangiales</taxon>
        <taxon>Streptosporangiaceae</taxon>
        <taxon>Nonomuraea</taxon>
    </lineage>
</organism>
<dbReference type="InterPro" id="IPR008979">
    <property type="entry name" value="Galactose-bd-like_sf"/>
</dbReference>
<dbReference type="InterPro" id="IPR023230">
    <property type="entry name" value="Glyco_hydro_2_CS"/>
</dbReference>
<reference evidence="8 9" key="1">
    <citation type="submission" date="2020-10" db="EMBL/GenBank/DDBJ databases">
        <title>Sequencing the genomes of 1000 actinobacteria strains.</title>
        <authorList>
            <person name="Klenk H.-P."/>
        </authorList>
    </citation>
    <scope>NUCLEOTIDE SEQUENCE [LARGE SCALE GENOMIC DNA]</scope>
    <source>
        <strain evidence="8 9">DSM 43748</strain>
    </source>
</reference>
<proteinExistence type="inferred from homology"/>
<dbReference type="PANTHER" id="PTHR46323">
    <property type="entry name" value="BETA-GALACTOSIDASE"/>
    <property type="match status" value="1"/>
</dbReference>
<protein>
    <recommendedName>
        <fullName evidence="3">beta-galactosidase</fullName>
        <ecNumber evidence="3">3.2.1.23</ecNumber>
    </recommendedName>
    <alternativeName>
        <fullName evidence="6">Lactase</fullName>
    </alternativeName>
</protein>
<dbReference type="InterPro" id="IPR006103">
    <property type="entry name" value="Glyco_hydro_2_cat"/>
</dbReference>
<dbReference type="InterPro" id="IPR036156">
    <property type="entry name" value="Beta-gal/glucu_dom_sf"/>
</dbReference>